<evidence type="ECO:0000256" key="1">
    <source>
        <dbReference type="SAM" id="MobiDB-lite"/>
    </source>
</evidence>
<accession>A0A7J6W9Q3</accession>
<sequence>MASLSGSSGTGVRRRAAHIIGRLYGAKRRSTCEHHFNEFNPFHLTLSQRIDETTWVQFDSWMKTEIAAPIMNVCFQWQYFGRNAFAMCPHCVSKVEEVPQIVIESNSDESDEEETSEYEENEEETDEEETDSETSLKDESKDDLADEEDEIEVAADEVIYLWGK</sequence>
<proteinExistence type="predicted"/>
<reference evidence="2 3" key="1">
    <citation type="submission" date="2020-06" db="EMBL/GenBank/DDBJ databases">
        <title>Transcriptomic and genomic resources for Thalictrum thalictroides and T. hernandezii: Facilitating candidate gene discovery in an emerging model plant lineage.</title>
        <authorList>
            <person name="Arias T."/>
            <person name="Riano-Pachon D.M."/>
            <person name="Di Stilio V.S."/>
        </authorList>
    </citation>
    <scope>NUCLEOTIDE SEQUENCE [LARGE SCALE GENOMIC DNA]</scope>
    <source>
        <strain evidence="3">cv. WT478/WT964</strain>
        <tissue evidence="2">Leaves</tissue>
    </source>
</reference>
<dbReference type="Proteomes" id="UP000554482">
    <property type="component" value="Unassembled WGS sequence"/>
</dbReference>
<organism evidence="2 3">
    <name type="scientific">Thalictrum thalictroides</name>
    <name type="common">Rue-anemone</name>
    <name type="synonym">Anemone thalictroides</name>
    <dbReference type="NCBI Taxonomy" id="46969"/>
    <lineage>
        <taxon>Eukaryota</taxon>
        <taxon>Viridiplantae</taxon>
        <taxon>Streptophyta</taxon>
        <taxon>Embryophyta</taxon>
        <taxon>Tracheophyta</taxon>
        <taxon>Spermatophyta</taxon>
        <taxon>Magnoliopsida</taxon>
        <taxon>Ranunculales</taxon>
        <taxon>Ranunculaceae</taxon>
        <taxon>Thalictroideae</taxon>
        <taxon>Thalictrum</taxon>
    </lineage>
</organism>
<name>A0A7J6W9Q3_THATH</name>
<dbReference type="EMBL" id="JABWDY010019130">
    <property type="protein sequence ID" value="KAF5194139.1"/>
    <property type="molecule type" value="Genomic_DNA"/>
</dbReference>
<dbReference type="AlphaFoldDB" id="A0A7J6W9Q3"/>
<protein>
    <submittedName>
        <fullName evidence="2">Uncharacterized protein</fullName>
    </submittedName>
</protein>
<evidence type="ECO:0000313" key="3">
    <source>
        <dbReference type="Proteomes" id="UP000554482"/>
    </source>
</evidence>
<feature type="region of interest" description="Disordered" evidence="1">
    <location>
        <begin position="102"/>
        <end position="152"/>
    </location>
</feature>
<feature type="compositionally biased region" description="Acidic residues" evidence="1">
    <location>
        <begin position="106"/>
        <end position="132"/>
    </location>
</feature>
<keyword evidence="3" id="KW-1185">Reference proteome</keyword>
<gene>
    <name evidence="2" type="ORF">FRX31_016274</name>
</gene>
<comment type="caution">
    <text evidence="2">The sequence shown here is derived from an EMBL/GenBank/DDBJ whole genome shotgun (WGS) entry which is preliminary data.</text>
</comment>
<evidence type="ECO:0000313" key="2">
    <source>
        <dbReference type="EMBL" id="KAF5194139.1"/>
    </source>
</evidence>
<feature type="compositionally biased region" description="Basic and acidic residues" evidence="1">
    <location>
        <begin position="134"/>
        <end position="143"/>
    </location>
</feature>